<sequence length="82" mass="8737">MSRALSYTLACAFACALWAAGSIGGGRSYRGLYVLVEVPSRKTVTLKVLTNVVQSLKEVSMNHLEADTRRHALDLAAGLSAV</sequence>
<dbReference type="AlphaFoldDB" id="A0A0F9F1V3"/>
<evidence type="ECO:0000313" key="1">
    <source>
        <dbReference type="EMBL" id="KKL80299.1"/>
    </source>
</evidence>
<accession>A0A0F9F1V3</accession>
<protein>
    <submittedName>
        <fullName evidence="1">Uncharacterized protein</fullName>
    </submittedName>
</protein>
<name>A0A0F9F1V3_9ZZZZ</name>
<organism evidence="1">
    <name type="scientific">marine sediment metagenome</name>
    <dbReference type="NCBI Taxonomy" id="412755"/>
    <lineage>
        <taxon>unclassified sequences</taxon>
        <taxon>metagenomes</taxon>
        <taxon>ecological metagenomes</taxon>
    </lineage>
</organism>
<feature type="non-terminal residue" evidence="1">
    <location>
        <position position="82"/>
    </location>
</feature>
<comment type="caution">
    <text evidence="1">The sequence shown here is derived from an EMBL/GenBank/DDBJ whole genome shotgun (WGS) entry which is preliminary data.</text>
</comment>
<dbReference type="EMBL" id="LAZR01022895">
    <property type="protein sequence ID" value="KKL80299.1"/>
    <property type="molecule type" value="Genomic_DNA"/>
</dbReference>
<reference evidence="1" key="1">
    <citation type="journal article" date="2015" name="Nature">
        <title>Complex archaea that bridge the gap between prokaryotes and eukaryotes.</title>
        <authorList>
            <person name="Spang A."/>
            <person name="Saw J.H."/>
            <person name="Jorgensen S.L."/>
            <person name="Zaremba-Niedzwiedzka K."/>
            <person name="Martijn J."/>
            <person name="Lind A.E."/>
            <person name="van Eijk R."/>
            <person name="Schleper C."/>
            <person name="Guy L."/>
            <person name="Ettema T.J."/>
        </authorList>
    </citation>
    <scope>NUCLEOTIDE SEQUENCE</scope>
</reference>
<gene>
    <name evidence="1" type="ORF">LCGC14_2006200</name>
</gene>
<proteinExistence type="predicted"/>